<dbReference type="InterPro" id="IPR033140">
    <property type="entry name" value="Lipase_GDXG_put_SER_AS"/>
</dbReference>
<dbReference type="Gene3D" id="3.40.50.1820">
    <property type="entry name" value="alpha/beta hydrolase"/>
    <property type="match status" value="1"/>
</dbReference>
<proteinExistence type="inferred from homology"/>
<evidence type="ECO:0000256" key="2">
    <source>
        <dbReference type="ARBA" id="ARBA00022801"/>
    </source>
</evidence>
<keyword evidence="2 5" id="KW-0378">Hydrolase</keyword>
<dbReference type="InterPro" id="IPR050300">
    <property type="entry name" value="GDXG_lipolytic_enzyme"/>
</dbReference>
<feature type="active site" evidence="3">
    <location>
        <position position="146"/>
    </location>
</feature>
<dbReference type="SUPFAM" id="SSF53474">
    <property type="entry name" value="alpha/beta-Hydrolases"/>
    <property type="match status" value="1"/>
</dbReference>
<dbReference type="Pfam" id="PF07859">
    <property type="entry name" value="Abhydrolase_3"/>
    <property type="match status" value="1"/>
</dbReference>
<sequence>MTLPPQLMTAALRVLLKSIMQPWVPLPLQRIWMCAWGALIPRSSDVRWARTRLGGVDALRTTPPRAPGDVIVLHLHGGGYTTGSPLFQSALGGHISEALSAPLYMIRYRLAPKNPYPAALQDAVSAYTACLELGYESQNIVLSGDSSGGGLALAAALRLRDSGFPLPGVVVMLSPWLDLCPRTQRIRRTCRDPALSKRSLISAAAAYSGAIDQSHPEISPLLADLSGLPPMILHGGSNELLRDDFERLAEKSARHGLDFKLRIFPRQWHVFHMFASVHPEAADAVAVLAEDIRAASDASSLRPPGAPVRSG</sequence>
<feature type="domain" description="Alpha/beta hydrolase fold-3" evidence="4">
    <location>
        <begin position="72"/>
        <end position="273"/>
    </location>
</feature>
<accession>A0A7T4PLJ8</accession>
<dbReference type="PANTHER" id="PTHR48081">
    <property type="entry name" value="AB HYDROLASE SUPERFAMILY PROTEIN C4A8.06C"/>
    <property type="match status" value="1"/>
</dbReference>
<dbReference type="GO" id="GO:0004806">
    <property type="term" value="F:triacylglycerol lipase activity"/>
    <property type="evidence" value="ECO:0007669"/>
    <property type="project" value="TreeGrafter"/>
</dbReference>
<dbReference type="EMBL" id="CP065959">
    <property type="protein sequence ID" value="QQC92410.1"/>
    <property type="molecule type" value="Genomic_DNA"/>
</dbReference>
<evidence type="ECO:0000313" key="6">
    <source>
        <dbReference type="Proteomes" id="UP000596130"/>
    </source>
</evidence>
<gene>
    <name evidence="5" type="ORF">I8755_31490</name>
</gene>
<dbReference type="RefSeq" id="WP_198504168.1">
    <property type="nucleotide sequence ID" value="NZ_CP065959.1"/>
</dbReference>
<evidence type="ECO:0000313" key="5">
    <source>
        <dbReference type="EMBL" id="QQC92410.1"/>
    </source>
</evidence>
<evidence type="ECO:0000256" key="1">
    <source>
        <dbReference type="ARBA" id="ARBA00010515"/>
    </source>
</evidence>
<reference evidence="5 6" key="1">
    <citation type="submission" date="2020-12" db="EMBL/GenBank/DDBJ databases">
        <title>Identification and biosynthesis of polyene macrolides produced by Streptomyces alfalfae Men-myco-93-63.</title>
        <authorList>
            <person name="Liu D."/>
            <person name="Li Y."/>
            <person name="Liu L."/>
            <person name="Han X."/>
            <person name="Shen F."/>
        </authorList>
    </citation>
    <scope>NUCLEOTIDE SEQUENCE [LARGE SCALE GENOMIC DNA]</scope>
    <source>
        <strain evidence="5 6">Men-myco-93-63</strain>
    </source>
</reference>
<dbReference type="AlphaFoldDB" id="A0A7T4PLJ8"/>
<dbReference type="Proteomes" id="UP000596130">
    <property type="component" value="Chromosome"/>
</dbReference>
<dbReference type="InterPro" id="IPR029058">
    <property type="entry name" value="AB_hydrolase_fold"/>
</dbReference>
<dbReference type="PANTHER" id="PTHR48081:SF30">
    <property type="entry name" value="ACETYL-HYDROLASE LIPR-RELATED"/>
    <property type="match status" value="1"/>
</dbReference>
<name>A0A7T4PLJ8_9ACTN</name>
<evidence type="ECO:0000259" key="4">
    <source>
        <dbReference type="Pfam" id="PF07859"/>
    </source>
</evidence>
<evidence type="ECO:0000256" key="3">
    <source>
        <dbReference type="PROSITE-ProRule" id="PRU10038"/>
    </source>
</evidence>
<dbReference type="PROSITE" id="PS01174">
    <property type="entry name" value="LIPASE_GDXG_SER"/>
    <property type="match status" value="1"/>
</dbReference>
<protein>
    <submittedName>
        <fullName evidence="5">Alpha/beta hydrolase fold domain-containing protein</fullName>
    </submittedName>
</protein>
<comment type="similarity">
    <text evidence="1">Belongs to the 'GDXG' lipolytic enzyme family.</text>
</comment>
<dbReference type="InterPro" id="IPR013094">
    <property type="entry name" value="AB_hydrolase_3"/>
</dbReference>
<organism evidence="5 6">
    <name type="scientific">Streptomyces alfalfae</name>
    <dbReference type="NCBI Taxonomy" id="1642299"/>
    <lineage>
        <taxon>Bacteria</taxon>
        <taxon>Bacillati</taxon>
        <taxon>Actinomycetota</taxon>
        <taxon>Actinomycetes</taxon>
        <taxon>Kitasatosporales</taxon>
        <taxon>Streptomycetaceae</taxon>
        <taxon>Streptomyces</taxon>
    </lineage>
</organism>